<dbReference type="Gene3D" id="3.60.21.10">
    <property type="match status" value="1"/>
</dbReference>
<dbReference type="PANTHER" id="PTHR43143">
    <property type="entry name" value="METALLOPHOSPHOESTERASE, CALCINEURIN SUPERFAMILY"/>
    <property type="match status" value="1"/>
</dbReference>
<feature type="domain" description="Calcineurin-like phosphoesterase" evidence="2">
    <location>
        <begin position="134"/>
        <end position="333"/>
    </location>
</feature>
<dbReference type="InterPro" id="IPR029052">
    <property type="entry name" value="Metallo-depent_PP-like"/>
</dbReference>
<proteinExistence type="predicted"/>
<dbReference type="SUPFAM" id="SSF56300">
    <property type="entry name" value="Metallo-dependent phosphatases"/>
    <property type="match status" value="1"/>
</dbReference>
<dbReference type="Proteomes" id="UP000540989">
    <property type="component" value="Unassembled WGS sequence"/>
</dbReference>
<name>A0A7W7ZD71_9BACT</name>
<dbReference type="PANTHER" id="PTHR43143:SF1">
    <property type="entry name" value="SERINE_THREONINE-PROTEIN PHOSPHATASE CPPED1"/>
    <property type="match status" value="1"/>
</dbReference>
<dbReference type="EMBL" id="JACHIP010000003">
    <property type="protein sequence ID" value="MBB5057759.1"/>
    <property type="molecule type" value="Genomic_DNA"/>
</dbReference>
<evidence type="ECO:0000259" key="2">
    <source>
        <dbReference type="Pfam" id="PF00149"/>
    </source>
</evidence>
<dbReference type="RefSeq" id="WP_184216863.1">
    <property type="nucleotide sequence ID" value="NZ_JACHIP010000003.1"/>
</dbReference>
<evidence type="ECO:0000313" key="4">
    <source>
        <dbReference type="Proteomes" id="UP000540989"/>
    </source>
</evidence>
<accession>A0A7W7ZD71</accession>
<dbReference type="Pfam" id="PF00149">
    <property type="entry name" value="Metallophos"/>
    <property type="match status" value="1"/>
</dbReference>
<evidence type="ECO:0000313" key="3">
    <source>
        <dbReference type="EMBL" id="MBB5057759.1"/>
    </source>
</evidence>
<feature type="region of interest" description="Disordered" evidence="1">
    <location>
        <begin position="1"/>
        <end position="55"/>
    </location>
</feature>
<comment type="caution">
    <text evidence="3">The sequence shown here is derived from an EMBL/GenBank/DDBJ whole genome shotgun (WGS) entry which is preliminary data.</text>
</comment>
<evidence type="ECO:0000256" key="1">
    <source>
        <dbReference type="SAM" id="MobiDB-lite"/>
    </source>
</evidence>
<sequence length="428" mass="45488">MATKSSPEKKAKHPKKPKPPKAPVPPVPPIPSGQPIFGQPTPSPDPTSFKNPVTDQKFRGINIPSAVPMPLIAAVEPVLTLAQVYGSAGAAKVAALEKAGQLVFHSVGDTGNVTGPQTQSLVADKMVSDFTEANAADVPSFFFHLGDVVYFFGESTFYYDQFFEPYRDYAAPILAIAGNHDGVVYAGDPATTLTGFVENFVTPAPVQSPDSGGLFRTTMIQPAVYYTFEAPFVRILALYSNVLEDPGVISSQTGTTQPNTVLDSRQVDFLAAALKRIKAEKFAGAIIIAVHHPPFTGGSTHGGSPLMLADIDSACTAAGIWPHAVLSGHSHNYQRFTRTFSNGEHAAYLVAGCGGHSPLSKMSSTLRTPFPIDSTLTLENYDATDFGYLRIIVSATALTIEFHPAADGATTKTPNDTVTIDLATHRVV</sequence>
<dbReference type="InterPro" id="IPR004843">
    <property type="entry name" value="Calcineurin-like_PHP"/>
</dbReference>
<reference evidence="3 4" key="1">
    <citation type="submission" date="2020-08" db="EMBL/GenBank/DDBJ databases">
        <title>Genomic Encyclopedia of Type Strains, Phase IV (KMG-V): Genome sequencing to study the core and pangenomes of soil and plant-associated prokaryotes.</title>
        <authorList>
            <person name="Whitman W."/>
        </authorList>
    </citation>
    <scope>NUCLEOTIDE SEQUENCE [LARGE SCALE GENOMIC DNA]</scope>
    <source>
        <strain evidence="3 4">M8UP14</strain>
    </source>
</reference>
<organism evidence="3 4">
    <name type="scientific">Granulicella aggregans</name>
    <dbReference type="NCBI Taxonomy" id="474949"/>
    <lineage>
        <taxon>Bacteria</taxon>
        <taxon>Pseudomonadati</taxon>
        <taxon>Acidobacteriota</taxon>
        <taxon>Terriglobia</taxon>
        <taxon>Terriglobales</taxon>
        <taxon>Acidobacteriaceae</taxon>
        <taxon>Granulicella</taxon>
    </lineage>
</organism>
<feature type="compositionally biased region" description="Pro residues" evidence="1">
    <location>
        <begin position="20"/>
        <end position="32"/>
    </location>
</feature>
<keyword evidence="4" id="KW-1185">Reference proteome</keyword>
<feature type="compositionally biased region" description="Basic residues" evidence="1">
    <location>
        <begin position="10"/>
        <end position="19"/>
    </location>
</feature>
<dbReference type="GO" id="GO:0016787">
    <property type="term" value="F:hydrolase activity"/>
    <property type="evidence" value="ECO:0007669"/>
    <property type="project" value="InterPro"/>
</dbReference>
<protein>
    <recommendedName>
        <fullName evidence="2">Calcineurin-like phosphoesterase domain-containing protein</fullName>
    </recommendedName>
</protein>
<dbReference type="InterPro" id="IPR051918">
    <property type="entry name" value="STPP_CPPED1"/>
</dbReference>
<gene>
    <name evidence="3" type="ORF">HDF16_002465</name>
</gene>
<dbReference type="AlphaFoldDB" id="A0A7W7ZD71"/>